<feature type="chain" id="PRO_5045632315" description="Reverse transcriptase domain-containing protein" evidence="1">
    <location>
        <begin position="19"/>
        <end position="658"/>
    </location>
</feature>
<name>A0ABQ9J615_9CUCU</name>
<dbReference type="Pfam" id="PF00078">
    <property type="entry name" value="RVT_1"/>
    <property type="match status" value="1"/>
</dbReference>
<sequence>MVILSGLLDAFIIPLAQVMQFFLENLEIMCEEIMCGNTRSILVGDFNLDFLSEEFYVKKIKNIFHLYGITQYVKTVTRVTNNSSTLIDYVLSNTENLNVNTHLSPKISDHYVISINFTNIIKEVDNFTYYKQARNLNEVNLNKINSKLLECTYMLNCTDVNIVFANLLENCTLIVDQIAPLKTFKHHGNDIPWYDLEIKQKTVDRDKAYKFFKSFPNDENWQHYKHKRNIVVNLIKTKKKQFYWNKIDQYRNNPRLMWKTLKKLINPKNFSNISANGIFFENNDQTELIMGEQIAEYFNNYFVNSIDHIVNSVEKQEFICTITCQSTITNFKLLNMPELAKIVKELDNKGSVIPILSSTLLKSSFEVIGHVWLHFVNTSLETGNFPKDLKVSTVTPIEKVNNTIKSWEFRPINSLPHPEKLLEMVVYQQLLEYFNENNIIFENQSGFREKHSCESALQVTITEWKQKMDIGYYTIAVYLDLKRAFETIDRGILIEKIYHYGVRGKLKLNISKTKAMLISTPYKYKQINLNEITLTIDNTRIEIVEETKYLGLVIDSHLNFTPHFNYIHKKISKKIYFFSRVSQNLSCNTRITVYNTIIKTHFEYCATVLYSLDLNKMLALQKLQNRAMRIILKCNRYTPISNMLSCLQWLNSKVMMQG</sequence>
<evidence type="ECO:0000313" key="4">
    <source>
        <dbReference type="Proteomes" id="UP001162164"/>
    </source>
</evidence>
<dbReference type="PANTHER" id="PTHR47510">
    <property type="entry name" value="REVERSE TRANSCRIPTASE DOMAIN-CONTAINING PROTEIN"/>
    <property type="match status" value="1"/>
</dbReference>
<dbReference type="EMBL" id="JAPWTJ010001179">
    <property type="protein sequence ID" value="KAJ8973423.1"/>
    <property type="molecule type" value="Genomic_DNA"/>
</dbReference>
<dbReference type="Proteomes" id="UP001162164">
    <property type="component" value="Unassembled WGS sequence"/>
</dbReference>
<gene>
    <name evidence="3" type="ORF">NQ317_016706</name>
</gene>
<evidence type="ECO:0000259" key="2">
    <source>
        <dbReference type="Pfam" id="PF00078"/>
    </source>
</evidence>
<keyword evidence="4" id="KW-1185">Reference proteome</keyword>
<keyword evidence="1" id="KW-0732">Signal</keyword>
<dbReference type="SUPFAM" id="SSF56219">
    <property type="entry name" value="DNase I-like"/>
    <property type="match status" value="1"/>
</dbReference>
<feature type="signal peptide" evidence="1">
    <location>
        <begin position="1"/>
        <end position="18"/>
    </location>
</feature>
<dbReference type="InterPro" id="IPR036691">
    <property type="entry name" value="Endo/exonu/phosph_ase_sf"/>
</dbReference>
<proteinExistence type="predicted"/>
<dbReference type="PANTHER" id="PTHR47510:SF3">
    <property type="entry name" value="ENDO_EXONUCLEASE_PHOSPHATASE DOMAIN-CONTAINING PROTEIN"/>
    <property type="match status" value="1"/>
</dbReference>
<protein>
    <recommendedName>
        <fullName evidence="2">Reverse transcriptase domain-containing protein</fullName>
    </recommendedName>
</protein>
<accession>A0ABQ9J615</accession>
<comment type="caution">
    <text evidence="3">The sequence shown here is derived from an EMBL/GenBank/DDBJ whole genome shotgun (WGS) entry which is preliminary data.</text>
</comment>
<reference evidence="3" key="1">
    <citation type="journal article" date="2023" name="Insect Mol. Biol.">
        <title>Genome sequencing provides insights into the evolution of gene families encoding plant cell wall-degrading enzymes in longhorned beetles.</title>
        <authorList>
            <person name="Shin N.R."/>
            <person name="Okamura Y."/>
            <person name="Kirsch R."/>
            <person name="Pauchet Y."/>
        </authorList>
    </citation>
    <scope>NUCLEOTIDE SEQUENCE</scope>
    <source>
        <strain evidence="3">MMC_N1</strain>
    </source>
</reference>
<dbReference type="InterPro" id="IPR000477">
    <property type="entry name" value="RT_dom"/>
</dbReference>
<feature type="domain" description="Reverse transcriptase" evidence="2">
    <location>
        <begin position="408"/>
        <end position="505"/>
    </location>
</feature>
<evidence type="ECO:0000313" key="3">
    <source>
        <dbReference type="EMBL" id="KAJ8973423.1"/>
    </source>
</evidence>
<organism evidence="3 4">
    <name type="scientific">Molorchus minor</name>
    <dbReference type="NCBI Taxonomy" id="1323400"/>
    <lineage>
        <taxon>Eukaryota</taxon>
        <taxon>Metazoa</taxon>
        <taxon>Ecdysozoa</taxon>
        <taxon>Arthropoda</taxon>
        <taxon>Hexapoda</taxon>
        <taxon>Insecta</taxon>
        <taxon>Pterygota</taxon>
        <taxon>Neoptera</taxon>
        <taxon>Endopterygota</taxon>
        <taxon>Coleoptera</taxon>
        <taxon>Polyphaga</taxon>
        <taxon>Cucujiformia</taxon>
        <taxon>Chrysomeloidea</taxon>
        <taxon>Cerambycidae</taxon>
        <taxon>Lamiinae</taxon>
        <taxon>Monochamini</taxon>
        <taxon>Molorchus</taxon>
    </lineage>
</organism>
<evidence type="ECO:0000256" key="1">
    <source>
        <dbReference type="SAM" id="SignalP"/>
    </source>
</evidence>